<accession>A0A8T0IPZ0</accession>
<gene>
    <name evidence="2" type="ORF">KC19_3G270300</name>
</gene>
<comment type="caution">
    <text evidence="2">The sequence shown here is derived from an EMBL/GenBank/DDBJ whole genome shotgun (WGS) entry which is preliminary data.</text>
</comment>
<keyword evidence="3" id="KW-1185">Reference proteome</keyword>
<protein>
    <submittedName>
        <fullName evidence="2">Uncharacterized protein</fullName>
    </submittedName>
</protein>
<name>A0A8T0IPZ0_CERPU</name>
<sequence length="104" mass="11618">MRIRNNVLGEPLLHQKINHLLIFAGLRPGGALAQSEVVEAPLNSKGNRGRHEQRAGSPPGYQAPLLSRTGNKALNIQTLYGVFFHYHIFSCYSKISQHSLYSHK</sequence>
<dbReference type="AlphaFoldDB" id="A0A8T0IPZ0"/>
<reference evidence="2" key="1">
    <citation type="submission" date="2020-06" db="EMBL/GenBank/DDBJ databases">
        <title>WGS assembly of Ceratodon purpureus strain R40.</title>
        <authorList>
            <person name="Carey S.B."/>
            <person name="Jenkins J."/>
            <person name="Shu S."/>
            <person name="Lovell J.T."/>
            <person name="Sreedasyam A."/>
            <person name="Maumus F."/>
            <person name="Tiley G.P."/>
            <person name="Fernandez-Pozo N."/>
            <person name="Barry K."/>
            <person name="Chen C."/>
            <person name="Wang M."/>
            <person name="Lipzen A."/>
            <person name="Daum C."/>
            <person name="Saski C.A."/>
            <person name="Payton A.C."/>
            <person name="Mcbreen J.C."/>
            <person name="Conrad R.E."/>
            <person name="Kollar L.M."/>
            <person name="Olsson S."/>
            <person name="Huttunen S."/>
            <person name="Landis J.B."/>
            <person name="Wickett N.J."/>
            <person name="Johnson M.G."/>
            <person name="Rensing S.A."/>
            <person name="Grimwood J."/>
            <person name="Schmutz J."/>
            <person name="Mcdaniel S.F."/>
        </authorList>
    </citation>
    <scope>NUCLEOTIDE SEQUENCE</scope>
    <source>
        <strain evidence="2">R40</strain>
    </source>
</reference>
<proteinExistence type="predicted"/>
<evidence type="ECO:0000313" key="2">
    <source>
        <dbReference type="EMBL" id="KAG0585252.1"/>
    </source>
</evidence>
<evidence type="ECO:0000256" key="1">
    <source>
        <dbReference type="SAM" id="MobiDB-lite"/>
    </source>
</evidence>
<dbReference type="Proteomes" id="UP000822688">
    <property type="component" value="Chromosome 3"/>
</dbReference>
<organism evidence="2 3">
    <name type="scientific">Ceratodon purpureus</name>
    <name type="common">Fire moss</name>
    <name type="synonym">Dicranum purpureum</name>
    <dbReference type="NCBI Taxonomy" id="3225"/>
    <lineage>
        <taxon>Eukaryota</taxon>
        <taxon>Viridiplantae</taxon>
        <taxon>Streptophyta</taxon>
        <taxon>Embryophyta</taxon>
        <taxon>Bryophyta</taxon>
        <taxon>Bryophytina</taxon>
        <taxon>Bryopsida</taxon>
        <taxon>Dicranidae</taxon>
        <taxon>Pseudoditrichales</taxon>
        <taxon>Ditrichaceae</taxon>
        <taxon>Ceratodon</taxon>
    </lineage>
</organism>
<feature type="region of interest" description="Disordered" evidence="1">
    <location>
        <begin position="42"/>
        <end position="62"/>
    </location>
</feature>
<evidence type="ECO:0000313" key="3">
    <source>
        <dbReference type="Proteomes" id="UP000822688"/>
    </source>
</evidence>
<dbReference type="EMBL" id="CM026423">
    <property type="protein sequence ID" value="KAG0585252.1"/>
    <property type="molecule type" value="Genomic_DNA"/>
</dbReference>